<name>C4J6N2_MAIZE</name>
<feature type="transmembrane region" description="Helical" evidence="2">
    <location>
        <begin position="43"/>
        <end position="62"/>
    </location>
</feature>
<dbReference type="InterPro" id="IPR012392">
    <property type="entry name" value="3-ktacl-CoA_syn"/>
</dbReference>
<keyword evidence="2" id="KW-1133">Transmembrane helix</keyword>
<dbReference type="GO" id="GO:0006633">
    <property type="term" value="P:fatty acid biosynthetic process"/>
    <property type="evidence" value="ECO:0007669"/>
    <property type="project" value="InterPro"/>
</dbReference>
<dbReference type="HOGENOM" id="CLU_013238_4_1_1"/>
<dbReference type="InterPro" id="IPR016039">
    <property type="entry name" value="Thiolase-like"/>
</dbReference>
<keyword evidence="2" id="KW-0472">Membrane</keyword>
<dbReference type="InterPro" id="IPR013601">
    <property type="entry name" value="FAE1_typ3_polyketide_synth"/>
</dbReference>
<dbReference type="Gene3D" id="3.40.47.10">
    <property type="match status" value="1"/>
</dbReference>
<dbReference type="GO" id="GO:0016020">
    <property type="term" value="C:membrane"/>
    <property type="evidence" value="ECO:0007669"/>
    <property type="project" value="InterPro"/>
</dbReference>
<evidence type="ECO:0000259" key="3">
    <source>
        <dbReference type="Pfam" id="PF08392"/>
    </source>
</evidence>
<keyword evidence="1" id="KW-0012">Acyltransferase</keyword>
<evidence type="ECO:0000313" key="4">
    <source>
        <dbReference type="EMBL" id="ACR36832.1"/>
    </source>
</evidence>
<dbReference type="AlphaFoldDB" id="C4J6N2"/>
<keyword evidence="2" id="KW-0812">Transmembrane</keyword>
<dbReference type="SUPFAM" id="SSF53901">
    <property type="entry name" value="Thiolase-like"/>
    <property type="match status" value="1"/>
</dbReference>
<dbReference type="ExpressionAtlas" id="C4J6N2">
    <property type="expression patterns" value="baseline and differential"/>
</dbReference>
<feature type="domain" description="FAE" evidence="3">
    <location>
        <begin position="61"/>
        <end position="222"/>
    </location>
</feature>
<dbReference type="GO" id="GO:0016747">
    <property type="term" value="F:acyltransferase activity, transferring groups other than amino-acyl groups"/>
    <property type="evidence" value="ECO:0007669"/>
    <property type="project" value="InterPro"/>
</dbReference>
<reference evidence="4" key="1">
    <citation type="journal article" date="2009" name="PLoS Genet.">
        <title>Sequencing, mapping, and analysis of 27,455 maize full-length cDNAs.</title>
        <authorList>
            <person name="Soderlund C."/>
            <person name="Descour A."/>
            <person name="Kudrna D."/>
            <person name="Bomhoff M."/>
            <person name="Boyd L."/>
            <person name="Currie J."/>
            <person name="Angelova A."/>
            <person name="Collura K."/>
            <person name="Wissotski M."/>
            <person name="Ashley E."/>
            <person name="Morrow D."/>
            <person name="Fernandes J."/>
            <person name="Walbot V."/>
            <person name="Yu Y."/>
        </authorList>
    </citation>
    <scope>NUCLEOTIDE SEQUENCE</scope>
    <source>
        <strain evidence="4">B73</strain>
    </source>
</reference>
<protein>
    <recommendedName>
        <fullName evidence="3">FAE domain-containing protein</fullName>
    </recommendedName>
</protein>
<accession>C4J6N2</accession>
<organism evidence="4">
    <name type="scientific">Zea mays</name>
    <name type="common">Maize</name>
    <dbReference type="NCBI Taxonomy" id="4577"/>
    <lineage>
        <taxon>Eukaryota</taxon>
        <taxon>Viridiplantae</taxon>
        <taxon>Streptophyta</taxon>
        <taxon>Embryophyta</taxon>
        <taxon>Tracheophyta</taxon>
        <taxon>Spermatophyta</taxon>
        <taxon>Magnoliopsida</taxon>
        <taxon>Liliopsida</taxon>
        <taxon>Poales</taxon>
        <taxon>Poaceae</taxon>
        <taxon>PACMAD clade</taxon>
        <taxon>Panicoideae</taxon>
        <taxon>Andropogonodae</taxon>
        <taxon>Andropogoneae</taxon>
        <taxon>Tripsacinae</taxon>
        <taxon>Zea</taxon>
    </lineage>
</organism>
<evidence type="ECO:0000256" key="1">
    <source>
        <dbReference type="ARBA" id="ARBA00023315"/>
    </source>
</evidence>
<proteinExistence type="evidence at transcript level"/>
<dbReference type="Pfam" id="PF08392">
    <property type="entry name" value="FAE1_CUT1_RppA"/>
    <property type="match status" value="1"/>
</dbReference>
<evidence type="ECO:0000256" key="2">
    <source>
        <dbReference type="SAM" id="Phobius"/>
    </source>
</evidence>
<dbReference type="EMBL" id="BT086479">
    <property type="protein sequence ID" value="ACR36832.1"/>
    <property type="molecule type" value="mRNA"/>
</dbReference>
<sequence length="228" mass="24531">MAVMSRRRVIQLVLVGVVVFLVAPRLSWNLPGGLEKLGLQQSPAAVAVACWAAAVAAWAYAVSRPRPVYLVDLSGYVAGASHEASRAKTIAHFGRCGRFSDESMAFQKRMLERSGLGEQTHFPASLISVPVDMCLRTAREESHAVIFGVVDDLLRRARVAGGDVGVLIFNSSLLSPTPSFTSLIANRYGMRRDVVSHNLSGMGCSAGIIAIDLAKRLLQVHGLYVNLS</sequence>
<dbReference type="PANTHER" id="PTHR31561">
    <property type="entry name" value="3-KETOACYL-COA SYNTHASE"/>
    <property type="match status" value="1"/>
</dbReference>
<keyword evidence="1" id="KW-0808">Transferase</keyword>